<comment type="subcellular location">
    <subcellularLocation>
        <location evidence="1 10">Cell outer membrane</location>
        <topology evidence="1 10">Multi-pass membrane protein</topology>
    </subcellularLocation>
</comment>
<evidence type="ECO:0000256" key="7">
    <source>
        <dbReference type="ARBA" id="ARBA00023136"/>
    </source>
</evidence>
<dbReference type="RefSeq" id="WP_066186410.1">
    <property type="nucleotide sequence ID" value="NZ_LCUJ01000003.1"/>
</dbReference>
<dbReference type="PATRIC" id="fig|544718.51.peg.1261"/>
<evidence type="ECO:0000256" key="9">
    <source>
        <dbReference type="ARBA" id="ARBA00023237"/>
    </source>
</evidence>
<evidence type="ECO:0000313" key="15">
    <source>
        <dbReference type="Proteomes" id="UP000093281"/>
    </source>
</evidence>
<keyword evidence="5 10" id="KW-0812">Transmembrane</keyword>
<keyword evidence="9 10" id="KW-0998">Cell outer membrane</keyword>
<feature type="domain" description="TonB-dependent receptor plug" evidence="13">
    <location>
        <begin position="55"/>
        <end position="157"/>
    </location>
</feature>
<dbReference type="InterPro" id="IPR037066">
    <property type="entry name" value="Plug_dom_sf"/>
</dbReference>
<gene>
    <name evidence="14" type="primary">fhuA</name>
    <name evidence="14" type="ORF">AAX29_01290</name>
</gene>
<evidence type="ECO:0000256" key="8">
    <source>
        <dbReference type="ARBA" id="ARBA00023170"/>
    </source>
</evidence>
<evidence type="ECO:0000259" key="12">
    <source>
        <dbReference type="Pfam" id="PF00593"/>
    </source>
</evidence>
<name>A0A1C0B797_9BACT</name>
<accession>A0A1C0B797</accession>
<keyword evidence="8 14" id="KW-0675">Receptor</keyword>
<organism evidence="14 15">
    <name type="scientific">Aliarcobacter thereius</name>
    <dbReference type="NCBI Taxonomy" id="544718"/>
    <lineage>
        <taxon>Bacteria</taxon>
        <taxon>Pseudomonadati</taxon>
        <taxon>Campylobacterota</taxon>
        <taxon>Epsilonproteobacteria</taxon>
        <taxon>Campylobacterales</taxon>
        <taxon>Arcobacteraceae</taxon>
        <taxon>Aliarcobacter</taxon>
    </lineage>
</organism>
<dbReference type="GO" id="GO:0038023">
    <property type="term" value="F:signaling receptor activity"/>
    <property type="evidence" value="ECO:0007669"/>
    <property type="project" value="InterPro"/>
</dbReference>
<dbReference type="Proteomes" id="UP000093281">
    <property type="component" value="Unassembled WGS sequence"/>
</dbReference>
<dbReference type="OrthoDB" id="9760333at2"/>
<dbReference type="Gene3D" id="2.40.170.20">
    <property type="entry name" value="TonB-dependent receptor, beta-barrel domain"/>
    <property type="match status" value="1"/>
</dbReference>
<keyword evidence="6 11" id="KW-0798">TonB box</keyword>
<dbReference type="Pfam" id="PF07715">
    <property type="entry name" value="Plug"/>
    <property type="match status" value="1"/>
</dbReference>
<dbReference type="InterPro" id="IPR036942">
    <property type="entry name" value="Beta-barrel_TonB_sf"/>
</dbReference>
<evidence type="ECO:0000256" key="1">
    <source>
        <dbReference type="ARBA" id="ARBA00004571"/>
    </source>
</evidence>
<proteinExistence type="inferred from homology"/>
<keyword evidence="7 10" id="KW-0472">Membrane</keyword>
<dbReference type="SUPFAM" id="SSF56935">
    <property type="entry name" value="Porins"/>
    <property type="match status" value="1"/>
</dbReference>
<evidence type="ECO:0000256" key="11">
    <source>
        <dbReference type="RuleBase" id="RU003357"/>
    </source>
</evidence>
<dbReference type="CDD" id="cd01347">
    <property type="entry name" value="ligand_gated_channel"/>
    <property type="match status" value="1"/>
</dbReference>
<dbReference type="InterPro" id="IPR000531">
    <property type="entry name" value="Beta-barrel_TonB"/>
</dbReference>
<comment type="caution">
    <text evidence="14">The sequence shown here is derived from an EMBL/GenBank/DDBJ whole genome shotgun (WGS) entry which is preliminary data.</text>
</comment>
<evidence type="ECO:0000256" key="3">
    <source>
        <dbReference type="ARBA" id="ARBA00022448"/>
    </source>
</evidence>
<evidence type="ECO:0000256" key="6">
    <source>
        <dbReference type="ARBA" id="ARBA00023077"/>
    </source>
</evidence>
<dbReference type="InterPro" id="IPR012910">
    <property type="entry name" value="Plug_dom"/>
</dbReference>
<dbReference type="AlphaFoldDB" id="A0A1C0B797"/>
<evidence type="ECO:0000256" key="2">
    <source>
        <dbReference type="ARBA" id="ARBA00009810"/>
    </source>
</evidence>
<dbReference type="EMBL" id="LCUJ01000003">
    <property type="protein sequence ID" value="OCL99476.1"/>
    <property type="molecule type" value="Genomic_DNA"/>
</dbReference>
<dbReference type="GO" id="GO:0015344">
    <property type="term" value="F:siderophore uptake transmembrane transporter activity"/>
    <property type="evidence" value="ECO:0007669"/>
    <property type="project" value="TreeGrafter"/>
</dbReference>
<keyword evidence="4 10" id="KW-1134">Transmembrane beta strand</keyword>
<evidence type="ECO:0000256" key="5">
    <source>
        <dbReference type="ARBA" id="ARBA00022692"/>
    </source>
</evidence>
<dbReference type="InterPro" id="IPR039426">
    <property type="entry name" value="TonB-dep_rcpt-like"/>
</dbReference>
<protein>
    <submittedName>
        <fullName evidence="14">Ferrichrome-iron receptor</fullName>
    </submittedName>
</protein>
<dbReference type="NCBIfam" id="TIGR01783">
    <property type="entry name" value="TonB-siderophor"/>
    <property type="match status" value="1"/>
</dbReference>
<evidence type="ECO:0000256" key="4">
    <source>
        <dbReference type="ARBA" id="ARBA00022452"/>
    </source>
</evidence>
<evidence type="ECO:0000259" key="13">
    <source>
        <dbReference type="Pfam" id="PF07715"/>
    </source>
</evidence>
<keyword evidence="3 10" id="KW-0813">Transport</keyword>
<dbReference type="Gene3D" id="2.170.130.10">
    <property type="entry name" value="TonB-dependent receptor, plug domain"/>
    <property type="match status" value="1"/>
</dbReference>
<evidence type="ECO:0000313" key="14">
    <source>
        <dbReference type="EMBL" id="OCL99476.1"/>
    </source>
</evidence>
<dbReference type="GO" id="GO:0009279">
    <property type="term" value="C:cell outer membrane"/>
    <property type="evidence" value="ECO:0007669"/>
    <property type="project" value="UniProtKB-SubCell"/>
</dbReference>
<dbReference type="InterPro" id="IPR010105">
    <property type="entry name" value="TonB_sidphr_rcpt"/>
</dbReference>
<dbReference type="PANTHER" id="PTHR32552:SF84">
    <property type="entry name" value="TONB-DEPENDENT RECEPTOR-RELATED"/>
    <property type="match status" value="1"/>
</dbReference>
<dbReference type="PANTHER" id="PTHR32552">
    <property type="entry name" value="FERRICHROME IRON RECEPTOR-RELATED"/>
    <property type="match status" value="1"/>
</dbReference>
<dbReference type="PROSITE" id="PS52016">
    <property type="entry name" value="TONB_DEPENDENT_REC_3"/>
    <property type="match status" value="1"/>
</dbReference>
<sequence>MDIKLAISVAILFFGNLLSAEGITKLDEINVMEKLEVESQLGKELTVGSKLGLTIKETPASVEVISSKSMEERGDSTVIQAVSKAVGIQGGESGHGSSGKYASRGFVGYPGLTFLNDGIKTNSSVFLNRGLDIANLDRIEIIKGVSSILNGESSIGGSVNLITKKPSFIEEDTEFGLNIGTYDNYRFKLGVGQIAIEDKLAYRLDVSSRKKASNIEGEKRDIDSISTSILYKINDDLLTTISFDRVVDDGKNVYIGTPLIDGKLDKRVRKVNYNVYEDNLDKGDSTNIKYELEYFPTTNLEIKNLLYYQNHKAEAIRPYRAVQVGNNVQINGTDLLDTQKVLGNRFDVLNKAKLFGFENRFLVGFDISTINSKRDMTSSWATSNYLIDIYNPNKIRFGDTGGIYRTKNIEADINQYAIYLEDQFSISDKLKLIAGLRHDTIDVKWNYFQENQRKDRTYNEFSYRTALVYDLTSSTTLYATYSESFENGGSGLANLNSKYTDLDLTEAKQYEVGIKSSFLENKAELALSAYKIEKNNMYVVDPNNANNTLPVGQMSSKGFELSFGFNPIEELKIDANLAYTDAKYDEFIDGTNNLTGKTPNSVPKYIANLGIRYMPISNLGIGTWLRYVDSIYADDKNSIKLPSYTVADLTLDYTYNKNTRFNFIVKNITNELYATSSKNRAEVFLGDARSFEFGVNYKF</sequence>
<dbReference type="GO" id="GO:0015891">
    <property type="term" value="P:siderophore transport"/>
    <property type="evidence" value="ECO:0007669"/>
    <property type="project" value="InterPro"/>
</dbReference>
<comment type="similarity">
    <text evidence="2 10 11">Belongs to the TonB-dependent receptor family.</text>
</comment>
<evidence type="ECO:0000256" key="10">
    <source>
        <dbReference type="PROSITE-ProRule" id="PRU01360"/>
    </source>
</evidence>
<reference evidence="15" key="1">
    <citation type="submission" date="2015-05" db="EMBL/GenBank/DDBJ databases">
        <authorList>
            <person name="Rovetto F."/>
            <person name="Cocolin L."/>
            <person name="Illeghems K."/>
            <person name="Van Nieuwerburgh F."/>
            <person name="Houf K."/>
        </authorList>
    </citation>
    <scope>NUCLEOTIDE SEQUENCE [LARGE SCALE GENOMIC DNA]</scope>
    <source>
        <strain evidence="15">DU22</strain>
    </source>
</reference>
<dbReference type="Pfam" id="PF00593">
    <property type="entry name" value="TonB_dep_Rec_b-barrel"/>
    <property type="match status" value="1"/>
</dbReference>
<dbReference type="STRING" id="544718.AAX25_01191"/>
<feature type="domain" description="TonB-dependent receptor-like beta-barrel" evidence="12">
    <location>
        <begin position="267"/>
        <end position="668"/>
    </location>
</feature>